<reference evidence="1 2" key="1">
    <citation type="submission" date="2018-11" db="EMBL/GenBank/DDBJ databases">
        <title>Rufibacter latericius sp. nov., isolated from water in Baiyang Lake.</title>
        <authorList>
            <person name="Yang Y."/>
        </authorList>
    </citation>
    <scope>NUCLEOTIDE SEQUENCE [LARGE SCALE GENOMIC DNA]</scope>
    <source>
        <strain evidence="1 2">MCC P1</strain>
    </source>
</reference>
<evidence type="ECO:0000313" key="1">
    <source>
        <dbReference type="EMBL" id="RNI27678.1"/>
    </source>
</evidence>
<dbReference type="EMBL" id="RJJE01000017">
    <property type="protein sequence ID" value="RNI27678.1"/>
    <property type="molecule type" value="Genomic_DNA"/>
</dbReference>
<name>A0A3M9MSI2_9BACT</name>
<evidence type="ECO:0008006" key="3">
    <source>
        <dbReference type="Google" id="ProtNLM"/>
    </source>
</evidence>
<protein>
    <recommendedName>
        <fullName evidence="3">HNH endonuclease</fullName>
    </recommendedName>
</protein>
<comment type="caution">
    <text evidence="1">The sequence shown here is derived from an EMBL/GenBank/DDBJ whole genome shotgun (WGS) entry which is preliminary data.</text>
</comment>
<keyword evidence="2" id="KW-1185">Reference proteome</keyword>
<dbReference type="AlphaFoldDB" id="A0A3M9MSI2"/>
<organism evidence="1 2">
    <name type="scientific">Rufibacter immobilis</name>
    <dbReference type="NCBI Taxonomy" id="1348778"/>
    <lineage>
        <taxon>Bacteria</taxon>
        <taxon>Pseudomonadati</taxon>
        <taxon>Bacteroidota</taxon>
        <taxon>Cytophagia</taxon>
        <taxon>Cytophagales</taxon>
        <taxon>Hymenobacteraceae</taxon>
        <taxon>Rufibacter</taxon>
    </lineage>
</organism>
<sequence>MPILKENKHLYPKDWNEIAKRKKENVNWRCENCQIKHGIVGTRDEKMNFREEPEMEHLSIENLKTINAWLNTRYMKVILTVAHLDHDPTNNEDWNLKALCQLCHNRHDRKHRNLTMHLNKYRQQHKLFPQYEQQIFSKLQ</sequence>
<evidence type="ECO:0000313" key="2">
    <source>
        <dbReference type="Proteomes" id="UP000271010"/>
    </source>
</evidence>
<accession>A0A3M9MSI2</accession>
<proteinExistence type="predicted"/>
<dbReference type="Proteomes" id="UP000271010">
    <property type="component" value="Unassembled WGS sequence"/>
</dbReference>
<gene>
    <name evidence="1" type="ORF">EFA69_16295</name>
</gene>